<dbReference type="Gene3D" id="1.10.238.10">
    <property type="entry name" value="EF-hand"/>
    <property type="match status" value="1"/>
</dbReference>
<evidence type="ECO:0000313" key="4">
    <source>
        <dbReference type="Proteomes" id="UP000008744"/>
    </source>
</evidence>
<organism evidence="4">
    <name type="scientific">Drosophila persimilis</name>
    <name type="common">Fruit fly</name>
    <dbReference type="NCBI Taxonomy" id="7234"/>
    <lineage>
        <taxon>Eukaryota</taxon>
        <taxon>Metazoa</taxon>
        <taxon>Ecdysozoa</taxon>
        <taxon>Arthropoda</taxon>
        <taxon>Hexapoda</taxon>
        <taxon>Insecta</taxon>
        <taxon>Pterygota</taxon>
        <taxon>Neoptera</taxon>
        <taxon>Endopterygota</taxon>
        <taxon>Diptera</taxon>
        <taxon>Brachycera</taxon>
        <taxon>Muscomorpha</taxon>
        <taxon>Ephydroidea</taxon>
        <taxon>Drosophilidae</taxon>
        <taxon>Drosophila</taxon>
        <taxon>Sophophora</taxon>
    </lineage>
</organism>
<keyword evidence="4" id="KW-1185">Reference proteome</keyword>
<dbReference type="OrthoDB" id="5980302at2759"/>
<keyword evidence="2" id="KW-0677">Repeat</keyword>
<protein>
    <submittedName>
        <fullName evidence="3">GL16184</fullName>
    </submittedName>
</protein>
<evidence type="ECO:0000313" key="3">
    <source>
        <dbReference type="EMBL" id="EDW39868.1"/>
    </source>
</evidence>
<dbReference type="Proteomes" id="UP000008744">
    <property type="component" value="Unassembled WGS sequence"/>
</dbReference>
<sequence>MSMIFNASQDSKTEIEYQTISSTQTYLAEEQSERLHNLISKEQLEKLNQAFNERPDSQVGFDDLRGLLLEQDITFNDAVYNRLFLKINQNRDFMVDWNEFVSYLIFGFQEEDPSSQKESLILPISVAPSVRKTEHRSTVCCVALLKAKSDQVPIEEVTETVNFSFGGEDSPEASGMWVTASHEGMLRFWTSHMEPIRTATSESSK</sequence>
<dbReference type="PANTHER" id="PTHR44324:SF6">
    <property type="entry name" value="EF-HAND CALCIUM BINDING DOMAIN 8"/>
    <property type="match status" value="1"/>
</dbReference>
<accession>B4GQJ6</accession>
<dbReference type="PANTHER" id="PTHR44324">
    <property type="entry name" value="WD40 REPEAT DOMAIN 95"/>
    <property type="match status" value="1"/>
</dbReference>
<proteinExistence type="predicted"/>
<dbReference type="SUPFAM" id="SSF47473">
    <property type="entry name" value="EF-hand"/>
    <property type="match status" value="1"/>
</dbReference>
<dbReference type="HOGENOM" id="CLU_1205867_0_0_1"/>
<keyword evidence="1" id="KW-0853">WD repeat</keyword>
<dbReference type="OMA" id="DIFMTYS"/>
<evidence type="ECO:0000256" key="2">
    <source>
        <dbReference type="ARBA" id="ARBA00022737"/>
    </source>
</evidence>
<reference evidence="3 4" key="1">
    <citation type="journal article" date="2007" name="Nature">
        <title>Evolution of genes and genomes on the Drosophila phylogeny.</title>
        <authorList>
            <consortium name="Drosophila 12 Genomes Consortium"/>
            <person name="Clark A.G."/>
            <person name="Eisen M.B."/>
            <person name="Smith D.R."/>
            <person name="Bergman C.M."/>
            <person name="Oliver B."/>
            <person name="Markow T.A."/>
            <person name="Kaufman T.C."/>
            <person name="Kellis M."/>
            <person name="Gelbart W."/>
            <person name="Iyer V.N."/>
            <person name="Pollard D.A."/>
            <person name="Sackton T.B."/>
            <person name="Larracuente A.M."/>
            <person name="Singh N.D."/>
            <person name="Abad J.P."/>
            <person name="Abt D.N."/>
            <person name="Adryan B."/>
            <person name="Aguade M."/>
            <person name="Akashi H."/>
            <person name="Anderson W.W."/>
            <person name="Aquadro C.F."/>
            <person name="Ardell D.H."/>
            <person name="Arguello R."/>
            <person name="Artieri C.G."/>
            <person name="Barbash D.A."/>
            <person name="Barker D."/>
            <person name="Barsanti P."/>
            <person name="Batterham P."/>
            <person name="Batzoglou S."/>
            <person name="Begun D."/>
            <person name="Bhutkar A."/>
            <person name="Blanco E."/>
            <person name="Bosak S.A."/>
            <person name="Bradley R.K."/>
            <person name="Brand A.D."/>
            <person name="Brent M.R."/>
            <person name="Brooks A.N."/>
            <person name="Brown R.H."/>
            <person name="Butlin R.K."/>
            <person name="Caggese C."/>
            <person name="Calvi B.R."/>
            <person name="Bernardo de Carvalho A."/>
            <person name="Caspi A."/>
            <person name="Castrezana S."/>
            <person name="Celniker S.E."/>
            <person name="Chang J.L."/>
            <person name="Chapple C."/>
            <person name="Chatterji S."/>
            <person name="Chinwalla A."/>
            <person name="Civetta A."/>
            <person name="Clifton S.W."/>
            <person name="Comeron J.M."/>
            <person name="Costello J.C."/>
            <person name="Coyne J.A."/>
            <person name="Daub J."/>
            <person name="David R.G."/>
            <person name="Delcher A.L."/>
            <person name="Delehaunty K."/>
            <person name="Do C.B."/>
            <person name="Ebling H."/>
            <person name="Edwards K."/>
            <person name="Eickbush T."/>
            <person name="Evans J.D."/>
            <person name="Filipski A."/>
            <person name="Findeiss S."/>
            <person name="Freyhult E."/>
            <person name="Fulton L."/>
            <person name="Fulton R."/>
            <person name="Garcia A.C."/>
            <person name="Gardiner A."/>
            <person name="Garfield D.A."/>
            <person name="Garvin B.E."/>
            <person name="Gibson G."/>
            <person name="Gilbert D."/>
            <person name="Gnerre S."/>
            <person name="Godfrey J."/>
            <person name="Good R."/>
            <person name="Gotea V."/>
            <person name="Gravely B."/>
            <person name="Greenberg A.J."/>
            <person name="Griffiths-Jones S."/>
            <person name="Gross S."/>
            <person name="Guigo R."/>
            <person name="Gustafson E.A."/>
            <person name="Haerty W."/>
            <person name="Hahn M.W."/>
            <person name="Halligan D.L."/>
            <person name="Halpern A.L."/>
            <person name="Halter G.M."/>
            <person name="Han M.V."/>
            <person name="Heger A."/>
            <person name="Hillier L."/>
            <person name="Hinrichs A.S."/>
            <person name="Holmes I."/>
            <person name="Hoskins R.A."/>
            <person name="Hubisz M.J."/>
            <person name="Hultmark D."/>
            <person name="Huntley M.A."/>
            <person name="Jaffe D.B."/>
            <person name="Jagadeeshan S."/>
            <person name="Jeck W.R."/>
            <person name="Johnson J."/>
            <person name="Jones C.D."/>
            <person name="Jordan W.C."/>
            <person name="Karpen G.H."/>
            <person name="Kataoka E."/>
            <person name="Keightley P.D."/>
            <person name="Kheradpour P."/>
            <person name="Kirkness E.F."/>
            <person name="Koerich L.B."/>
            <person name="Kristiansen K."/>
            <person name="Kudrna D."/>
            <person name="Kulathinal R.J."/>
            <person name="Kumar S."/>
            <person name="Kwok R."/>
            <person name="Lander E."/>
            <person name="Langley C.H."/>
            <person name="Lapoint R."/>
            <person name="Lazzaro B.P."/>
            <person name="Lee S.J."/>
            <person name="Levesque L."/>
            <person name="Li R."/>
            <person name="Lin C.F."/>
            <person name="Lin M.F."/>
            <person name="Lindblad-Toh K."/>
            <person name="Llopart A."/>
            <person name="Long M."/>
            <person name="Low L."/>
            <person name="Lozovsky E."/>
            <person name="Lu J."/>
            <person name="Luo M."/>
            <person name="Machado C.A."/>
            <person name="Makalowski W."/>
            <person name="Marzo M."/>
            <person name="Matsuda M."/>
            <person name="Matzkin L."/>
            <person name="McAllister B."/>
            <person name="McBride C.S."/>
            <person name="McKernan B."/>
            <person name="McKernan K."/>
            <person name="Mendez-Lago M."/>
            <person name="Minx P."/>
            <person name="Mollenhauer M.U."/>
            <person name="Montooth K."/>
            <person name="Mount S.M."/>
            <person name="Mu X."/>
            <person name="Myers E."/>
            <person name="Negre B."/>
            <person name="Newfeld S."/>
            <person name="Nielsen R."/>
            <person name="Noor M.A."/>
            <person name="O'Grady P."/>
            <person name="Pachter L."/>
            <person name="Papaceit M."/>
            <person name="Parisi M.J."/>
            <person name="Parisi M."/>
            <person name="Parts L."/>
            <person name="Pedersen J.S."/>
            <person name="Pesole G."/>
            <person name="Phillippy A.M."/>
            <person name="Ponting C.P."/>
            <person name="Pop M."/>
            <person name="Porcelli D."/>
            <person name="Powell J.R."/>
            <person name="Prohaska S."/>
            <person name="Pruitt K."/>
            <person name="Puig M."/>
            <person name="Quesneville H."/>
            <person name="Ram K.R."/>
            <person name="Rand D."/>
            <person name="Rasmussen M.D."/>
            <person name="Reed L.K."/>
            <person name="Reenan R."/>
            <person name="Reily A."/>
            <person name="Remington K.A."/>
            <person name="Rieger T.T."/>
            <person name="Ritchie M.G."/>
            <person name="Robin C."/>
            <person name="Rogers Y.H."/>
            <person name="Rohde C."/>
            <person name="Rozas J."/>
            <person name="Rubenfield M.J."/>
            <person name="Ruiz A."/>
            <person name="Russo S."/>
            <person name="Salzberg S.L."/>
            <person name="Sanchez-Gracia A."/>
            <person name="Saranga D.J."/>
            <person name="Sato H."/>
            <person name="Schaeffer S.W."/>
            <person name="Schatz M.C."/>
            <person name="Schlenke T."/>
            <person name="Schwartz R."/>
            <person name="Segarra C."/>
            <person name="Singh R.S."/>
            <person name="Sirot L."/>
            <person name="Sirota M."/>
            <person name="Sisneros N.B."/>
            <person name="Smith C.D."/>
            <person name="Smith T.F."/>
            <person name="Spieth J."/>
            <person name="Stage D.E."/>
            <person name="Stark A."/>
            <person name="Stephan W."/>
            <person name="Strausberg R.L."/>
            <person name="Strempel S."/>
            <person name="Sturgill D."/>
            <person name="Sutton G."/>
            <person name="Sutton G.G."/>
            <person name="Tao W."/>
            <person name="Teichmann S."/>
            <person name="Tobari Y.N."/>
            <person name="Tomimura Y."/>
            <person name="Tsolas J.M."/>
            <person name="Valente V.L."/>
            <person name="Venter E."/>
            <person name="Venter J.C."/>
            <person name="Vicario S."/>
            <person name="Vieira F.G."/>
            <person name="Vilella A.J."/>
            <person name="Villasante A."/>
            <person name="Walenz B."/>
            <person name="Wang J."/>
            <person name="Wasserman M."/>
            <person name="Watts T."/>
            <person name="Wilson D."/>
            <person name="Wilson R.K."/>
            <person name="Wing R.A."/>
            <person name="Wolfner M.F."/>
            <person name="Wong A."/>
            <person name="Wong G.K."/>
            <person name="Wu C.I."/>
            <person name="Wu G."/>
            <person name="Yamamoto D."/>
            <person name="Yang H.P."/>
            <person name="Yang S.P."/>
            <person name="Yorke J.A."/>
            <person name="Yoshida K."/>
            <person name="Zdobnov E."/>
            <person name="Zhang P."/>
            <person name="Zhang Y."/>
            <person name="Zimin A.V."/>
            <person name="Baldwin J."/>
            <person name="Abdouelleil A."/>
            <person name="Abdulkadir J."/>
            <person name="Abebe A."/>
            <person name="Abera B."/>
            <person name="Abreu J."/>
            <person name="Acer S.C."/>
            <person name="Aftuck L."/>
            <person name="Alexander A."/>
            <person name="An P."/>
            <person name="Anderson E."/>
            <person name="Anderson S."/>
            <person name="Arachi H."/>
            <person name="Azer M."/>
            <person name="Bachantsang P."/>
            <person name="Barry A."/>
            <person name="Bayul T."/>
            <person name="Berlin A."/>
            <person name="Bessette D."/>
            <person name="Bloom T."/>
            <person name="Blye J."/>
            <person name="Boguslavskiy L."/>
            <person name="Bonnet C."/>
            <person name="Boukhgalter B."/>
            <person name="Bourzgui I."/>
            <person name="Brown A."/>
            <person name="Cahill P."/>
            <person name="Channer S."/>
            <person name="Cheshatsang Y."/>
            <person name="Chuda L."/>
            <person name="Citroen M."/>
            <person name="Collymore A."/>
            <person name="Cooke P."/>
            <person name="Costello M."/>
            <person name="D'Aco K."/>
            <person name="Daza R."/>
            <person name="De Haan G."/>
            <person name="DeGray S."/>
            <person name="DeMaso C."/>
            <person name="Dhargay N."/>
            <person name="Dooley K."/>
            <person name="Dooley E."/>
            <person name="Doricent M."/>
            <person name="Dorje P."/>
            <person name="Dorjee K."/>
            <person name="Dupes A."/>
            <person name="Elong R."/>
            <person name="Falk J."/>
            <person name="Farina A."/>
            <person name="Faro S."/>
            <person name="Ferguson D."/>
            <person name="Fisher S."/>
            <person name="Foley C.D."/>
            <person name="Franke A."/>
            <person name="Friedrich D."/>
            <person name="Gadbois L."/>
            <person name="Gearin G."/>
            <person name="Gearin C.R."/>
            <person name="Giannoukos G."/>
            <person name="Goode T."/>
            <person name="Graham J."/>
            <person name="Grandbois E."/>
            <person name="Grewal S."/>
            <person name="Gyaltsen K."/>
            <person name="Hafez N."/>
            <person name="Hagos B."/>
            <person name="Hall J."/>
            <person name="Henson C."/>
            <person name="Hollinger A."/>
            <person name="Honan T."/>
            <person name="Huard M.D."/>
            <person name="Hughes L."/>
            <person name="Hurhula B."/>
            <person name="Husby M.E."/>
            <person name="Kamat A."/>
            <person name="Kanga B."/>
            <person name="Kashin S."/>
            <person name="Khazanovich D."/>
            <person name="Kisner P."/>
            <person name="Lance K."/>
            <person name="Lara M."/>
            <person name="Lee W."/>
            <person name="Lennon N."/>
            <person name="Letendre F."/>
            <person name="LeVine R."/>
            <person name="Lipovsky A."/>
            <person name="Liu X."/>
            <person name="Liu J."/>
            <person name="Liu S."/>
            <person name="Lokyitsang T."/>
            <person name="Lokyitsang Y."/>
            <person name="Lubonja R."/>
            <person name="Lui A."/>
            <person name="MacDonald P."/>
            <person name="Magnisalis V."/>
            <person name="Maru K."/>
            <person name="Matthews C."/>
            <person name="McCusker W."/>
            <person name="McDonough S."/>
            <person name="Mehta T."/>
            <person name="Meldrim J."/>
            <person name="Meneus L."/>
            <person name="Mihai O."/>
            <person name="Mihalev A."/>
            <person name="Mihova T."/>
            <person name="Mittelman R."/>
            <person name="Mlenga V."/>
            <person name="Montmayeur A."/>
            <person name="Mulrain L."/>
            <person name="Navidi A."/>
            <person name="Naylor J."/>
            <person name="Negash T."/>
            <person name="Nguyen T."/>
            <person name="Nguyen N."/>
            <person name="Nicol R."/>
            <person name="Norbu C."/>
            <person name="Norbu N."/>
            <person name="Novod N."/>
            <person name="O'Neill B."/>
            <person name="Osman S."/>
            <person name="Markiewicz E."/>
            <person name="Oyono O.L."/>
            <person name="Patti C."/>
            <person name="Phunkhang P."/>
            <person name="Pierre F."/>
            <person name="Priest M."/>
            <person name="Raghuraman S."/>
            <person name="Rege F."/>
            <person name="Reyes R."/>
            <person name="Rise C."/>
            <person name="Rogov P."/>
            <person name="Ross K."/>
            <person name="Ryan E."/>
            <person name="Settipalli S."/>
            <person name="Shea T."/>
            <person name="Sherpa N."/>
            <person name="Shi L."/>
            <person name="Shih D."/>
            <person name="Sparrow T."/>
            <person name="Spaulding J."/>
            <person name="Stalker J."/>
            <person name="Stange-Thomann N."/>
            <person name="Stavropoulos S."/>
            <person name="Stone C."/>
            <person name="Strader C."/>
            <person name="Tesfaye S."/>
            <person name="Thomson T."/>
            <person name="Thoulutsang Y."/>
            <person name="Thoulutsang D."/>
            <person name="Topham K."/>
            <person name="Topping I."/>
            <person name="Tsamla T."/>
            <person name="Vassiliev H."/>
            <person name="Vo A."/>
            <person name="Wangchuk T."/>
            <person name="Wangdi T."/>
            <person name="Weiand M."/>
            <person name="Wilkinson J."/>
            <person name="Wilson A."/>
            <person name="Yadav S."/>
            <person name="Young G."/>
            <person name="Yu Q."/>
            <person name="Zembek L."/>
            <person name="Zhong D."/>
            <person name="Zimmer A."/>
            <person name="Zwirko Z."/>
            <person name="Jaffe D.B."/>
            <person name="Alvarez P."/>
            <person name="Brockman W."/>
            <person name="Butler J."/>
            <person name="Chin C."/>
            <person name="Gnerre S."/>
            <person name="Grabherr M."/>
            <person name="Kleber M."/>
            <person name="Mauceli E."/>
            <person name="MacCallum I."/>
        </authorList>
    </citation>
    <scope>NUCLEOTIDE SEQUENCE [LARGE SCALE GENOMIC DNA]</scope>
    <source>
        <strain evidence="4">MSH-3 / Tucson 14011-0111.49</strain>
    </source>
</reference>
<dbReference type="PhylomeDB" id="B4GQJ6"/>
<evidence type="ECO:0000256" key="1">
    <source>
        <dbReference type="ARBA" id="ARBA00022574"/>
    </source>
</evidence>
<dbReference type="EMBL" id="CH479187">
    <property type="protein sequence ID" value="EDW39868.1"/>
    <property type="molecule type" value="Genomic_DNA"/>
</dbReference>
<dbReference type="STRING" id="7234.B4GQJ6"/>
<dbReference type="AlphaFoldDB" id="B4GQJ6"/>
<dbReference type="eggNOG" id="KOG0266">
    <property type="taxonomic scope" value="Eukaryota"/>
</dbReference>
<dbReference type="InterPro" id="IPR011992">
    <property type="entry name" value="EF-hand-dom_pair"/>
</dbReference>
<dbReference type="InterPro" id="IPR051242">
    <property type="entry name" value="WD-EF-hand_domain"/>
</dbReference>
<name>B4GQJ6_DROPE</name>
<gene>
    <name evidence="3" type="primary">Dper\GL16184</name>
    <name evidence="3" type="ORF">Dper_GL16184</name>
</gene>